<accession>A0ABR9WSK5</accession>
<sequence>MQKLILLTFFSFFILSCTEKEKTYEELEAEVLCDVLPEVLERELKFYSVRIPPPQILDSLKYNEKQLDSIRRQDSLSWDRYLKEFKVYYKSQLSKIRKYKKVQQKVLDTLLYVKKLSTDETVYLKNELDSRKVGLDEFNDSNISVNLVPYSNTFEGQDRNSGEQVLFFTRVLMDEKAENSFFSVFKFFGTYHVYCRKIKNNKWEIRKVIPDDGNTLRE</sequence>
<keyword evidence="2" id="KW-1185">Reference proteome</keyword>
<proteinExistence type="predicted"/>
<dbReference type="Proteomes" id="UP000656274">
    <property type="component" value="Unassembled WGS sequence"/>
</dbReference>
<dbReference type="EMBL" id="JADFTZ010000001">
    <property type="protein sequence ID" value="MBE9575726.1"/>
    <property type="molecule type" value="Genomic_DNA"/>
</dbReference>
<evidence type="ECO:0000313" key="1">
    <source>
        <dbReference type="EMBL" id="MBE9575726.1"/>
    </source>
</evidence>
<protein>
    <recommendedName>
        <fullName evidence="3">Lipoprotein</fullName>
    </recommendedName>
</protein>
<gene>
    <name evidence="1" type="ORF">IM755_03305</name>
</gene>
<dbReference type="RefSeq" id="WP_194093609.1">
    <property type="nucleotide sequence ID" value="NZ_JADFTZ010000001.1"/>
</dbReference>
<comment type="caution">
    <text evidence="1">The sequence shown here is derived from an EMBL/GenBank/DDBJ whole genome shotgun (WGS) entry which is preliminary data.</text>
</comment>
<evidence type="ECO:0000313" key="2">
    <source>
        <dbReference type="Proteomes" id="UP000656274"/>
    </source>
</evidence>
<name>A0ABR9WSK5_9FLAO</name>
<reference evidence="1 2" key="1">
    <citation type="submission" date="2020-10" db="EMBL/GenBank/DDBJ databases">
        <title>The genome sequence of Flavobacterium aquaticum 1Y8A.</title>
        <authorList>
            <person name="Liu Y."/>
        </authorList>
    </citation>
    <scope>NUCLEOTIDE SEQUENCE [LARGE SCALE GENOMIC DNA]</scope>
    <source>
        <strain evidence="1 2">1Y8A</strain>
    </source>
</reference>
<evidence type="ECO:0008006" key="3">
    <source>
        <dbReference type="Google" id="ProtNLM"/>
    </source>
</evidence>
<dbReference type="PROSITE" id="PS51257">
    <property type="entry name" value="PROKAR_LIPOPROTEIN"/>
    <property type="match status" value="1"/>
</dbReference>
<organism evidence="1 2">
    <name type="scientific">Flavobacterium proteolyticum</name>
    <dbReference type="NCBI Taxonomy" id="2911683"/>
    <lineage>
        <taxon>Bacteria</taxon>
        <taxon>Pseudomonadati</taxon>
        <taxon>Bacteroidota</taxon>
        <taxon>Flavobacteriia</taxon>
        <taxon>Flavobacteriales</taxon>
        <taxon>Flavobacteriaceae</taxon>
        <taxon>Flavobacterium</taxon>
    </lineage>
</organism>